<accession>A0A0A9FEA9</accession>
<proteinExistence type="predicted"/>
<name>A0A0A9FEA9_ARUDO</name>
<dbReference type="EMBL" id="GBRH01188342">
    <property type="protein sequence ID" value="JAE09554.1"/>
    <property type="molecule type" value="Transcribed_RNA"/>
</dbReference>
<protein>
    <submittedName>
        <fullName evidence="1">Uncharacterized protein</fullName>
    </submittedName>
</protein>
<evidence type="ECO:0000313" key="1">
    <source>
        <dbReference type="EMBL" id="JAE09554.1"/>
    </source>
</evidence>
<sequence>MPKYNFRVSIATLFSPAECSTRNKAGERLFAYTCK</sequence>
<dbReference type="AlphaFoldDB" id="A0A0A9FEA9"/>
<organism evidence="1">
    <name type="scientific">Arundo donax</name>
    <name type="common">Giant reed</name>
    <name type="synonym">Donax arundinaceus</name>
    <dbReference type="NCBI Taxonomy" id="35708"/>
    <lineage>
        <taxon>Eukaryota</taxon>
        <taxon>Viridiplantae</taxon>
        <taxon>Streptophyta</taxon>
        <taxon>Embryophyta</taxon>
        <taxon>Tracheophyta</taxon>
        <taxon>Spermatophyta</taxon>
        <taxon>Magnoliopsida</taxon>
        <taxon>Liliopsida</taxon>
        <taxon>Poales</taxon>
        <taxon>Poaceae</taxon>
        <taxon>PACMAD clade</taxon>
        <taxon>Arundinoideae</taxon>
        <taxon>Arundineae</taxon>
        <taxon>Arundo</taxon>
    </lineage>
</organism>
<reference evidence="1" key="1">
    <citation type="submission" date="2014-09" db="EMBL/GenBank/DDBJ databases">
        <authorList>
            <person name="Magalhaes I.L.F."/>
            <person name="Oliveira U."/>
            <person name="Santos F.R."/>
            <person name="Vidigal T.H.D.A."/>
            <person name="Brescovit A.D."/>
            <person name="Santos A.J."/>
        </authorList>
    </citation>
    <scope>NUCLEOTIDE SEQUENCE</scope>
    <source>
        <tissue evidence="1">Shoot tissue taken approximately 20 cm above the soil surface</tissue>
    </source>
</reference>
<reference evidence="1" key="2">
    <citation type="journal article" date="2015" name="Data Brief">
        <title>Shoot transcriptome of the giant reed, Arundo donax.</title>
        <authorList>
            <person name="Barrero R.A."/>
            <person name="Guerrero F.D."/>
            <person name="Moolhuijzen P."/>
            <person name="Goolsby J.A."/>
            <person name="Tidwell J."/>
            <person name="Bellgard S.E."/>
            <person name="Bellgard M.I."/>
        </authorList>
    </citation>
    <scope>NUCLEOTIDE SEQUENCE</scope>
    <source>
        <tissue evidence="1">Shoot tissue taken approximately 20 cm above the soil surface</tissue>
    </source>
</reference>